<evidence type="ECO:0000313" key="1">
    <source>
        <dbReference type="EMBL" id="AAK76838.1"/>
    </source>
</evidence>
<evidence type="ECO:0000313" key="2">
    <source>
        <dbReference type="Proteomes" id="UP000000814"/>
    </source>
</evidence>
<protein>
    <submittedName>
        <fullName evidence="1">Uncharacterized protein</fullName>
    </submittedName>
</protein>
<organism evidence="1 2">
    <name type="scientific">Clostridium acetobutylicum (strain ATCC 824 / DSM 792 / JCM 1419 / IAM 19013 / LMG 5710 / NBRC 13948 / NRRL B-527 / VKM B-1787 / 2291 / W)</name>
    <dbReference type="NCBI Taxonomy" id="272562"/>
    <lineage>
        <taxon>Bacteria</taxon>
        <taxon>Bacillati</taxon>
        <taxon>Bacillota</taxon>
        <taxon>Clostridia</taxon>
        <taxon>Eubacteriales</taxon>
        <taxon>Clostridiaceae</taxon>
        <taxon>Clostridium</taxon>
    </lineage>
</organism>
<keyword evidence="2" id="KW-1185">Reference proteome</keyword>
<keyword evidence="1" id="KW-0614">Plasmid</keyword>
<name>Q97TK8_CLOAB</name>
<sequence length="73" mass="8894">MYNLLYFLLSYMSTKKEKAQSSLSLIHIRYLSIIFTSFLNTTKTYLSVYHYSKYNSNFYKLLQYLPQRSHIIY</sequence>
<dbReference type="KEGG" id="cac:CA_P0092"/>
<dbReference type="AlphaFoldDB" id="Q97TK8"/>
<accession>Q97TK8</accession>
<geneLocation type="plasmid" evidence="1 2">
    <name>pSOL1</name>
</geneLocation>
<proteinExistence type="predicted"/>
<dbReference type="Proteomes" id="UP000000814">
    <property type="component" value="Plasmid pSOL1"/>
</dbReference>
<dbReference type="EMBL" id="AE001438">
    <property type="protein sequence ID" value="AAK76838.1"/>
    <property type="molecule type" value="Genomic_DNA"/>
</dbReference>
<dbReference type="HOGENOM" id="CLU_2697978_0_0_9"/>
<gene>
    <name evidence="1" type="ordered locus">CA_P0092</name>
</gene>
<reference evidence="1 2" key="1">
    <citation type="journal article" date="2001" name="J. Bacteriol.">
        <title>Genome sequence and comparative analysis of the solvent-producing bacterium Clostridium acetobutylicum.</title>
        <authorList>
            <person name="Nolling J."/>
            <person name="Breton G."/>
            <person name="Omelchenko M.V."/>
            <person name="Makarova K.S."/>
            <person name="Zeng Q."/>
            <person name="Gibson R."/>
            <person name="Lee H.M."/>
            <person name="Dubois J."/>
            <person name="Qiu D."/>
            <person name="Hitti J."/>
            <person name="Wolf Y.I."/>
            <person name="Tatusov R.L."/>
            <person name="Sabathe F."/>
            <person name="Doucette-Stamm L."/>
            <person name="Soucaille P."/>
            <person name="Daly M.J."/>
            <person name="Bennett G.N."/>
            <person name="Koonin E.V."/>
            <person name="Smith D.R."/>
        </authorList>
    </citation>
    <scope>NUCLEOTIDE SEQUENCE [LARGE SCALE GENOMIC DNA]</scope>
    <source>
        <strain evidence="2">ATCC 824 / DSM 792 / JCM 1419 / LMG 5710 / VKM B-1787</strain>
        <plasmid evidence="2">pSOL1</plasmid>
    </source>
</reference>